<evidence type="ECO:0000313" key="7">
    <source>
        <dbReference type="EMBL" id="MBB4676711.1"/>
    </source>
</evidence>
<keyword evidence="4" id="KW-0479">Metal-binding</keyword>
<comment type="cofactor">
    <cofactor evidence="1">
        <name>Mg(2+)</name>
        <dbReference type="ChEBI" id="CHEBI:18420"/>
    </cofactor>
</comment>
<keyword evidence="5" id="KW-0460">Magnesium</keyword>
<accession>A0A7W7CBA8</accession>
<dbReference type="GO" id="GO:0004337">
    <property type="term" value="F:(2E,6E)-farnesyl diphosphate synthase activity"/>
    <property type="evidence" value="ECO:0007669"/>
    <property type="project" value="UniProtKB-EC"/>
</dbReference>
<comment type="similarity">
    <text evidence="2 6">Belongs to the FPP/GGPP synthase family.</text>
</comment>
<dbReference type="InterPro" id="IPR008949">
    <property type="entry name" value="Isoprenoid_synthase_dom_sf"/>
</dbReference>
<dbReference type="GO" id="GO:0004311">
    <property type="term" value="F:geranylgeranyl diphosphate synthase activity"/>
    <property type="evidence" value="ECO:0007669"/>
    <property type="project" value="UniProtKB-EC"/>
</dbReference>
<name>A0A7W7CBA8_9PSEU</name>
<proteinExistence type="inferred from homology"/>
<dbReference type="AlphaFoldDB" id="A0A7W7CBA8"/>
<dbReference type="PROSITE" id="PS00444">
    <property type="entry name" value="POLYPRENYL_SYNTHASE_2"/>
    <property type="match status" value="1"/>
</dbReference>
<reference evidence="7 8" key="1">
    <citation type="submission" date="2020-08" db="EMBL/GenBank/DDBJ databases">
        <title>Sequencing the genomes of 1000 actinobacteria strains.</title>
        <authorList>
            <person name="Klenk H.-P."/>
        </authorList>
    </citation>
    <scope>NUCLEOTIDE SEQUENCE [LARGE SCALE GENOMIC DNA]</scope>
    <source>
        <strain evidence="7 8">DSM 44230</strain>
    </source>
</reference>
<comment type="caution">
    <text evidence="7">The sequence shown here is derived from an EMBL/GenBank/DDBJ whole genome shotgun (WGS) entry which is preliminary data.</text>
</comment>
<dbReference type="InterPro" id="IPR000092">
    <property type="entry name" value="Polyprenyl_synt"/>
</dbReference>
<dbReference type="CDD" id="cd00685">
    <property type="entry name" value="Trans_IPPS_HT"/>
    <property type="match status" value="1"/>
</dbReference>
<keyword evidence="3 6" id="KW-0808">Transferase</keyword>
<dbReference type="Pfam" id="PF00348">
    <property type="entry name" value="polyprenyl_synt"/>
    <property type="match status" value="1"/>
</dbReference>
<dbReference type="EC" id="2.5.1.10" evidence="7"/>
<dbReference type="PROSITE" id="PS00723">
    <property type="entry name" value="POLYPRENYL_SYNTHASE_1"/>
    <property type="match status" value="1"/>
</dbReference>
<evidence type="ECO:0000256" key="6">
    <source>
        <dbReference type="RuleBase" id="RU004466"/>
    </source>
</evidence>
<sequence>MPPPQLMLHPVDVDLTTHVHNALQEFLEQRRAEIDAIDETVAAAMDSLTRFILDGGKRIRPTFAWWGWRAGGGRPESPDAPEVLRAVSSLELIQACALVHDDLMDSSDRRRGQPTLHVRFAMQHHAAGWAGTPDAFGLSAAILLGDLALAWADDLLYDAALDQSALARARPVWRAMRTEVLVGQYLDVLAQARAANEPETAMRINRYKTAAYTVERPLHLGAALAGAQPELIAALRVFGTDLGIGFQLRDDLLGVFGDPKVTGKPAGDDLREGKRTLLVTLGLQRAEERGDRAALTALQEAIGNPALDEAGVDRTRGLLHELGAVDAVEQRITGHTEAALAALATAPVAEELARDKLAELAIEATRRDH</sequence>
<dbReference type="SFLD" id="SFLDG01017">
    <property type="entry name" value="Polyprenyl_Transferase_Like"/>
    <property type="match status" value="1"/>
</dbReference>
<evidence type="ECO:0000256" key="2">
    <source>
        <dbReference type="ARBA" id="ARBA00006706"/>
    </source>
</evidence>
<gene>
    <name evidence="7" type="ORF">HNR67_002829</name>
</gene>
<evidence type="ECO:0000313" key="8">
    <source>
        <dbReference type="Proteomes" id="UP000533598"/>
    </source>
</evidence>
<organism evidence="7 8">
    <name type="scientific">Crossiella cryophila</name>
    <dbReference type="NCBI Taxonomy" id="43355"/>
    <lineage>
        <taxon>Bacteria</taxon>
        <taxon>Bacillati</taxon>
        <taxon>Actinomycetota</taxon>
        <taxon>Actinomycetes</taxon>
        <taxon>Pseudonocardiales</taxon>
        <taxon>Pseudonocardiaceae</taxon>
        <taxon>Crossiella</taxon>
    </lineage>
</organism>
<evidence type="ECO:0000256" key="4">
    <source>
        <dbReference type="ARBA" id="ARBA00022723"/>
    </source>
</evidence>
<dbReference type="EC" id="2.5.1.29" evidence="7"/>
<dbReference type="EMBL" id="JACHMH010000001">
    <property type="protein sequence ID" value="MBB4676711.1"/>
    <property type="molecule type" value="Genomic_DNA"/>
</dbReference>
<dbReference type="SFLD" id="SFLDS00005">
    <property type="entry name" value="Isoprenoid_Synthase_Type_I"/>
    <property type="match status" value="1"/>
</dbReference>
<evidence type="ECO:0000256" key="1">
    <source>
        <dbReference type="ARBA" id="ARBA00001946"/>
    </source>
</evidence>
<dbReference type="PANTHER" id="PTHR12001:SF85">
    <property type="entry name" value="SHORT CHAIN ISOPRENYL DIPHOSPHATE SYNTHASE"/>
    <property type="match status" value="1"/>
</dbReference>
<dbReference type="GO" id="GO:0004161">
    <property type="term" value="F:dimethylallyltranstransferase activity"/>
    <property type="evidence" value="ECO:0007669"/>
    <property type="project" value="UniProtKB-EC"/>
</dbReference>
<keyword evidence="8" id="KW-1185">Reference proteome</keyword>
<dbReference type="GO" id="GO:0046872">
    <property type="term" value="F:metal ion binding"/>
    <property type="evidence" value="ECO:0007669"/>
    <property type="project" value="UniProtKB-KW"/>
</dbReference>
<protein>
    <submittedName>
        <fullName evidence="7">Geranylgeranyl diphosphate synthase type I</fullName>
        <ecNumber evidence="7">2.5.1.1</ecNumber>
        <ecNumber evidence="7">2.5.1.10</ecNumber>
        <ecNumber evidence="7">2.5.1.29</ecNumber>
    </submittedName>
</protein>
<dbReference type="Proteomes" id="UP000533598">
    <property type="component" value="Unassembled WGS sequence"/>
</dbReference>
<dbReference type="InterPro" id="IPR033749">
    <property type="entry name" value="Polyprenyl_synt_CS"/>
</dbReference>
<evidence type="ECO:0000256" key="5">
    <source>
        <dbReference type="ARBA" id="ARBA00022842"/>
    </source>
</evidence>
<dbReference type="EC" id="2.5.1.1" evidence="7"/>
<evidence type="ECO:0000256" key="3">
    <source>
        <dbReference type="ARBA" id="ARBA00022679"/>
    </source>
</evidence>
<dbReference type="GO" id="GO:0008299">
    <property type="term" value="P:isoprenoid biosynthetic process"/>
    <property type="evidence" value="ECO:0007669"/>
    <property type="project" value="InterPro"/>
</dbReference>
<dbReference type="Gene3D" id="1.10.600.10">
    <property type="entry name" value="Farnesyl Diphosphate Synthase"/>
    <property type="match status" value="1"/>
</dbReference>
<dbReference type="PANTHER" id="PTHR12001">
    <property type="entry name" value="GERANYLGERANYL PYROPHOSPHATE SYNTHASE"/>
    <property type="match status" value="1"/>
</dbReference>
<dbReference type="SUPFAM" id="SSF48576">
    <property type="entry name" value="Terpenoid synthases"/>
    <property type="match status" value="1"/>
</dbReference>